<reference evidence="1" key="1">
    <citation type="submission" date="2021-06" db="EMBL/GenBank/DDBJ databases">
        <authorList>
            <person name="Kallberg Y."/>
            <person name="Tangrot J."/>
            <person name="Rosling A."/>
        </authorList>
    </citation>
    <scope>NUCLEOTIDE SEQUENCE</scope>
    <source>
        <strain evidence="1">AU212A</strain>
    </source>
</reference>
<keyword evidence="2" id="KW-1185">Reference proteome</keyword>
<dbReference type="Proteomes" id="UP000789860">
    <property type="component" value="Unassembled WGS sequence"/>
</dbReference>
<name>A0ACA9LPQ1_9GLOM</name>
<organism evidence="1 2">
    <name type="scientific">Scutellospora calospora</name>
    <dbReference type="NCBI Taxonomy" id="85575"/>
    <lineage>
        <taxon>Eukaryota</taxon>
        <taxon>Fungi</taxon>
        <taxon>Fungi incertae sedis</taxon>
        <taxon>Mucoromycota</taxon>
        <taxon>Glomeromycotina</taxon>
        <taxon>Glomeromycetes</taxon>
        <taxon>Diversisporales</taxon>
        <taxon>Gigasporaceae</taxon>
        <taxon>Scutellospora</taxon>
    </lineage>
</organism>
<protein>
    <submittedName>
        <fullName evidence="1">9676_t:CDS:1</fullName>
    </submittedName>
</protein>
<proteinExistence type="predicted"/>
<evidence type="ECO:0000313" key="2">
    <source>
        <dbReference type="Proteomes" id="UP000789860"/>
    </source>
</evidence>
<comment type="caution">
    <text evidence="1">The sequence shown here is derived from an EMBL/GenBank/DDBJ whole genome shotgun (WGS) entry which is preliminary data.</text>
</comment>
<sequence>TIGDQLESITKPDEPIVLPSSKTSILDNYHLTCLFKTPLLSPVQFKDKDFSLELLFTLPIPYNMATTQHILDYLQAN</sequence>
<feature type="non-terminal residue" evidence="1">
    <location>
        <position position="1"/>
    </location>
</feature>
<gene>
    <name evidence="1" type="ORF">SCALOS_LOCUS4927</name>
</gene>
<dbReference type="EMBL" id="CAJVPM010007238">
    <property type="protein sequence ID" value="CAG8543508.1"/>
    <property type="molecule type" value="Genomic_DNA"/>
</dbReference>
<evidence type="ECO:0000313" key="1">
    <source>
        <dbReference type="EMBL" id="CAG8543508.1"/>
    </source>
</evidence>
<accession>A0ACA9LPQ1</accession>